<comment type="caution">
    <text evidence="1">The sequence shown here is derived from an EMBL/GenBank/DDBJ whole genome shotgun (WGS) entry which is preliminary data.</text>
</comment>
<reference evidence="1" key="1">
    <citation type="journal article" date="2020" name="Microb. Genom.">
        <title>Genetic diversity of clinical and environmental Mucorales isolates obtained from an investigation of mucormycosis cases among solid organ transplant recipients.</title>
        <authorList>
            <person name="Nguyen M.H."/>
            <person name="Kaul D."/>
            <person name="Muto C."/>
            <person name="Cheng S.J."/>
            <person name="Richter R.A."/>
            <person name="Bruno V.M."/>
            <person name="Liu G."/>
            <person name="Beyhan S."/>
            <person name="Sundermann A.J."/>
            <person name="Mounaud S."/>
            <person name="Pasculle A.W."/>
            <person name="Nierman W.C."/>
            <person name="Driscoll E."/>
            <person name="Cumbie R."/>
            <person name="Clancy C.J."/>
            <person name="Dupont C.L."/>
        </authorList>
    </citation>
    <scope>NUCLEOTIDE SEQUENCE</scope>
    <source>
        <strain evidence="1">GL11</strain>
    </source>
</reference>
<dbReference type="EMBL" id="JAANQT010001567">
    <property type="protein sequence ID" value="KAG1304672.1"/>
    <property type="molecule type" value="Genomic_DNA"/>
</dbReference>
<dbReference type="Proteomes" id="UP000716291">
    <property type="component" value="Unassembled WGS sequence"/>
</dbReference>
<dbReference type="AlphaFoldDB" id="A0A9P6X4D4"/>
<keyword evidence="2" id="KW-1185">Reference proteome</keyword>
<dbReference type="OrthoDB" id="2211329at2759"/>
<evidence type="ECO:0000313" key="1">
    <source>
        <dbReference type="EMBL" id="KAG1304672.1"/>
    </source>
</evidence>
<protein>
    <submittedName>
        <fullName evidence="1">Uncharacterized protein</fullName>
    </submittedName>
</protein>
<sequence>MSKRRTKVGVPLPQTHPYYDWFKEQLHAEKMDYFSFVKETRKSREETDRDYKYLIDILIKEKAKYKLDMAFDALQEFENRNQPGTKFYEQYTDHWKEVKEETKEDVWVDEAGEDNPTEYFYDAAVKLEKLNRKLTLSERPHTKQLMSKALKDISKSQLDGDWLSAHSILDMENRAVRNRLRELVDNEIFNELEALGVLPDHDSPPSIRQMLDLIEKSEPHPIKIDRMLREHMSLSDSIYKDKYYDFLSADGILQHFLKQMIPGPSPITKPLLEKTLASLTIIPVINFLTNAYSEKMDVGWVDAIHPETQLKRWKGLITDVNTRDILCLINFSGGNRPKDKKDAKKHFKIEEEVYERIAMLSKEKYSKLPGSRIFVIRTIANKAYFESAAIAYGVWVRTRHFVLDWPEHGNDLKNFAKSLPNLLAFKDALLGAVPYIKMETN</sequence>
<name>A0A9P6X4D4_RHIOR</name>
<evidence type="ECO:0000313" key="2">
    <source>
        <dbReference type="Proteomes" id="UP000716291"/>
    </source>
</evidence>
<proteinExistence type="predicted"/>
<accession>A0A9P6X4D4</accession>
<organism evidence="1 2">
    <name type="scientific">Rhizopus oryzae</name>
    <name type="common">Mucormycosis agent</name>
    <name type="synonym">Rhizopus arrhizus var. delemar</name>
    <dbReference type="NCBI Taxonomy" id="64495"/>
    <lineage>
        <taxon>Eukaryota</taxon>
        <taxon>Fungi</taxon>
        <taxon>Fungi incertae sedis</taxon>
        <taxon>Mucoromycota</taxon>
        <taxon>Mucoromycotina</taxon>
        <taxon>Mucoromycetes</taxon>
        <taxon>Mucorales</taxon>
        <taxon>Mucorineae</taxon>
        <taxon>Rhizopodaceae</taxon>
        <taxon>Rhizopus</taxon>
    </lineage>
</organism>
<gene>
    <name evidence="1" type="ORF">G6F64_009006</name>
</gene>